<dbReference type="EMBL" id="BGPR01015983">
    <property type="protein sequence ID" value="GBN71401.1"/>
    <property type="molecule type" value="Genomic_DNA"/>
</dbReference>
<feature type="domain" description="Homeobox" evidence="5">
    <location>
        <begin position="101"/>
        <end position="154"/>
    </location>
</feature>
<evidence type="ECO:0000259" key="5">
    <source>
        <dbReference type="PROSITE" id="PS50071"/>
    </source>
</evidence>
<evidence type="ECO:0000256" key="3">
    <source>
        <dbReference type="RuleBase" id="RU000682"/>
    </source>
</evidence>
<evidence type="ECO:0000313" key="7">
    <source>
        <dbReference type="Proteomes" id="UP000499080"/>
    </source>
</evidence>
<dbReference type="Gene3D" id="1.10.10.60">
    <property type="entry name" value="Homeodomain-like"/>
    <property type="match status" value="1"/>
</dbReference>
<evidence type="ECO:0000256" key="2">
    <source>
        <dbReference type="PROSITE-ProRule" id="PRU00108"/>
    </source>
</evidence>
<dbReference type="CDD" id="cd00086">
    <property type="entry name" value="homeodomain"/>
    <property type="match status" value="1"/>
</dbReference>
<dbReference type="PANTHER" id="PTHR46271:SF4">
    <property type="entry name" value="HOMEOBOX PROTEIN, PUTATIVE-RELATED"/>
    <property type="match status" value="1"/>
</dbReference>
<dbReference type="PROSITE" id="PS50071">
    <property type="entry name" value="HOMEOBOX_2"/>
    <property type="match status" value="1"/>
</dbReference>
<keyword evidence="7" id="KW-1185">Reference proteome</keyword>
<evidence type="ECO:0000313" key="6">
    <source>
        <dbReference type="EMBL" id="GBN71401.1"/>
    </source>
</evidence>
<dbReference type="InterPro" id="IPR043562">
    <property type="entry name" value="RAX/RAX2"/>
</dbReference>
<dbReference type="GO" id="GO:0000981">
    <property type="term" value="F:DNA-binding transcription factor activity, RNA polymerase II-specific"/>
    <property type="evidence" value="ECO:0007669"/>
    <property type="project" value="InterPro"/>
</dbReference>
<comment type="subcellular location">
    <subcellularLocation>
        <location evidence="1 2 3">Nucleus</location>
    </subcellularLocation>
</comment>
<keyword evidence="2 3" id="KW-0371">Homeobox</keyword>
<dbReference type="Proteomes" id="UP000499080">
    <property type="component" value="Unassembled WGS sequence"/>
</dbReference>
<evidence type="ECO:0000256" key="4">
    <source>
        <dbReference type="SAM" id="MobiDB-lite"/>
    </source>
</evidence>
<dbReference type="PANTHER" id="PTHR46271">
    <property type="entry name" value="HOMEOBOX PROTEIN, PUTATIVE-RELATED"/>
    <property type="match status" value="1"/>
</dbReference>
<evidence type="ECO:0000256" key="1">
    <source>
        <dbReference type="ARBA" id="ARBA00004123"/>
    </source>
</evidence>
<dbReference type="GO" id="GO:0045944">
    <property type="term" value="P:positive regulation of transcription by RNA polymerase II"/>
    <property type="evidence" value="ECO:0007669"/>
    <property type="project" value="InterPro"/>
</dbReference>
<dbReference type="GO" id="GO:0005634">
    <property type="term" value="C:nucleus"/>
    <property type="evidence" value="ECO:0007669"/>
    <property type="project" value="UniProtKB-SubCell"/>
</dbReference>
<dbReference type="OrthoDB" id="6159439at2759"/>
<feature type="region of interest" description="Disordered" evidence="4">
    <location>
        <begin position="66"/>
        <end position="105"/>
    </location>
</feature>
<accession>A0A4Y2R6W2</accession>
<keyword evidence="2 3" id="KW-0238">DNA-binding</keyword>
<feature type="compositionally biased region" description="Basic and acidic residues" evidence="4">
    <location>
        <begin position="69"/>
        <end position="79"/>
    </location>
</feature>
<gene>
    <name evidence="6" type="primary">RX2</name>
    <name evidence="6" type="ORF">AVEN_22508_1</name>
</gene>
<reference evidence="6 7" key="1">
    <citation type="journal article" date="2019" name="Sci. Rep.">
        <title>Orb-weaving spider Araneus ventricosus genome elucidates the spidroin gene catalogue.</title>
        <authorList>
            <person name="Kono N."/>
            <person name="Nakamura H."/>
            <person name="Ohtoshi R."/>
            <person name="Moran D.A.P."/>
            <person name="Shinohara A."/>
            <person name="Yoshida Y."/>
            <person name="Fujiwara M."/>
            <person name="Mori M."/>
            <person name="Tomita M."/>
            <person name="Arakawa K."/>
        </authorList>
    </citation>
    <scope>NUCLEOTIDE SEQUENCE [LARGE SCALE GENOMIC DNA]</scope>
</reference>
<dbReference type="AlphaFoldDB" id="A0A4Y2R6W2"/>
<keyword evidence="2 3" id="KW-0539">Nucleus</keyword>
<name>A0A4Y2R6W2_ARAVE</name>
<proteinExistence type="predicted"/>
<organism evidence="6 7">
    <name type="scientific">Araneus ventricosus</name>
    <name type="common">Orbweaver spider</name>
    <name type="synonym">Epeira ventricosa</name>
    <dbReference type="NCBI Taxonomy" id="182803"/>
    <lineage>
        <taxon>Eukaryota</taxon>
        <taxon>Metazoa</taxon>
        <taxon>Ecdysozoa</taxon>
        <taxon>Arthropoda</taxon>
        <taxon>Chelicerata</taxon>
        <taxon>Arachnida</taxon>
        <taxon>Araneae</taxon>
        <taxon>Araneomorphae</taxon>
        <taxon>Entelegynae</taxon>
        <taxon>Araneoidea</taxon>
        <taxon>Araneidae</taxon>
        <taxon>Araneus</taxon>
    </lineage>
</organism>
<dbReference type="GO" id="GO:0000978">
    <property type="term" value="F:RNA polymerase II cis-regulatory region sequence-specific DNA binding"/>
    <property type="evidence" value="ECO:0007669"/>
    <property type="project" value="TreeGrafter"/>
</dbReference>
<comment type="caution">
    <text evidence="6">The sequence shown here is derived from an EMBL/GenBank/DDBJ whole genome shotgun (WGS) entry which is preliminary data.</text>
</comment>
<dbReference type="SMART" id="SM00389">
    <property type="entry name" value="HOX"/>
    <property type="match status" value="1"/>
</dbReference>
<sequence>MALSATPKHLKDNATPTDLGKEFSTPVIVKASLKDILVELLFVSRQIIQTLISDGRLVSESLVPSPQDDWLRGDSEKQETPVNQPHCDSYCSTDRPSSLRKKHRRNRTTFTTYQLHELERAFERSHYPDVYSREELAVKVNLPEVRVQVRLILE</sequence>
<dbReference type="Pfam" id="PF00046">
    <property type="entry name" value="Homeodomain"/>
    <property type="match status" value="1"/>
</dbReference>
<dbReference type="SUPFAM" id="SSF46689">
    <property type="entry name" value="Homeodomain-like"/>
    <property type="match status" value="1"/>
</dbReference>
<dbReference type="InterPro" id="IPR009057">
    <property type="entry name" value="Homeodomain-like_sf"/>
</dbReference>
<dbReference type="InterPro" id="IPR001356">
    <property type="entry name" value="HD"/>
</dbReference>
<protein>
    <submittedName>
        <fullName evidence="6">Retinal homeobox protein Rx2</fullName>
    </submittedName>
</protein>